<keyword evidence="2" id="KW-1185">Reference proteome</keyword>
<gene>
    <name evidence="1" type="ORF">KHX94_13290</name>
</gene>
<evidence type="ECO:0000313" key="2">
    <source>
        <dbReference type="Proteomes" id="UP000676428"/>
    </source>
</evidence>
<reference evidence="1 2" key="1">
    <citation type="journal article" date="2012" name="Int. J. Syst. Evol. Microbiol.">
        <title>Shewanella dokdonensis sp. nov., isolated from seawater.</title>
        <authorList>
            <person name="Sung H.R."/>
            <person name="Yoon J.H."/>
            <person name="Ghim S.Y."/>
        </authorList>
    </citation>
    <scope>NUCLEOTIDE SEQUENCE [LARGE SCALE GENOMIC DNA]</scope>
    <source>
        <strain evidence="1 2">DSM 23626</strain>
    </source>
</reference>
<dbReference type="EMBL" id="CP074572">
    <property type="protein sequence ID" value="QVK22363.1"/>
    <property type="molecule type" value="Genomic_DNA"/>
</dbReference>
<protein>
    <submittedName>
        <fullName evidence="1">Uncharacterized protein</fullName>
    </submittedName>
</protein>
<accession>A0ABX8DCS5</accession>
<proteinExistence type="predicted"/>
<name>A0ABX8DCS5_9GAMM</name>
<dbReference type="Proteomes" id="UP000676428">
    <property type="component" value="Chromosome"/>
</dbReference>
<evidence type="ECO:0000313" key="1">
    <source>
        <dbReference type="EMBL" id="QVK22363.1"/>
    </source>
</evidence>
<organism evidence="1 2">
    <name type="scientific">Shewanella dokdonensis</name>
    <dbReference type="NCBI Taxonomy" id="712036"/>
    <lineage>
        <taxon>Bacteria</taxon>
        <taxon>Pseudomonadati</taxon>
        <taxon>Pseudomonadota</taxon>
        <taxon>Gammaproteobacteria</taxon>
        <taxon>Alteromonadales</taxon>
        <taxon>Shewanellaceae</taxon>
        <taxon>Shewanella</taxon>
    </lineage>
</organism>
<sequence>MNINSVYAPIAQSASTSATATSSNKSAANFADILQGQKKMAADKNMSVDNSSQANWRNVDFTNLTPKQMRTISADMRKSGAIDFDAMTSLQMIGPLGKVGPNGEFVPFTSAEREQIDNTPINYSAAVSQQRANIERMGRTLDPTSGYAMWAKLEQLLGQAKSCVGAKV</sequence>
<dbReference type="RefSeq" id="WP_213681018.1">
    <property type="nucleotide sequence ID" value="NZ_CP074572.1"/>
</dbReference>